<dbReference type="OrthoDB" id="668882at2"/>
<sequence>MMFSNIKSFYKKIIGFDKLFNQSISIQNNLIALHKKSDELYWGMIFNNAVSNSDWLINRSFNPGRWAAGYPMLYILFRIYNDIKPVNILEFGLGESTKLAYQYNKSFPESHLKIIEQDKAWLDYFSNQIFDIRENTTILEIEQVMIEGVKVNQYKNLLNILKQKKFDMIIIDGPLGSPQNSRYQIVDMVLNDVIAKDFIIIMDDYNRLGEKQTIEKLKLVLNEKNIIFSEGVYSGIKDTYIVCSKQFDFLTSL</sequence>
<evidence type="ECO:0000313" key="2">
    <source>
        <dbReference type="Proteomes" id="UP000199031"/>
    </source>
</evidence>
<dbReference type="EMBL" id="FOXQ01000006">
    <property type="protein sequence ID" value="SFQ18809.1"/>
    <property type="molecule type" value="Genomic_DNA"/>
</dbReference>
<accession>A0A1I5WGQ4</accession>
<reference evidence="1 2" key="1">
    <citation type="submission" date="2016-10" db="EMBL/GenBank/DDBJ databases">
        <authorList>
            <person name="de Groot N.N."/>
        </authorList>
    </citation>
    <scope>NUCLEOTIDE SEQUENCE [LARGE SCALE GENOMIC DNA]</scope>
    <source>
        <strain evidence="1 2">DSM 28286</strain>
    </source>
</reference>
<evidence type="ECO:0008006" key="3">
    <source>
        <dbReference type="Google" id="ProtNLM"/>
    </source>
</evidence>
<name>A0A1I5WGQ4_9BACT</name>
<proteinExistence type="predicted"/>
<gene>
    <name evidence="1" type="ORF">SAMN05444277_106171</name>
</gene>
<dbReference type="RefSeq" id="WP_143075834.1">
    <property type="nucleotide sequence ID" value="NZ_FOXQ01000006.1"/>
</dbReference>
<evidence type="ECO:0000313" key="1">
    <source>
        <dbReference type="EMBL" id="SFQ18809.1"/>
    </source>
</evidence>
<dbReference type="Gene3D" id="3.40.50.150">
    <property type="entry name" value="Vaccinia Virus protein VP39"/>
    <property type="match status" value="1"/>
</dbReference>
<dbReference type="STRING" id="1465490.SAMN05444277_106171"/>
<dbReference type="InterPro" id="IPR029063">
    <property type="entry name" value="SAM-dependent_MTases_sf"/>
</dbReference>
<dbReference type="Proteomes" id="UP000199031">
    <property type="component" value="Unassembled WGS sequence"/>
</dbReference>
<protein>
    <recommendedName>
        <fullName evidence="3">Methyltransferase domain-containing protein</fullName>
    </recommendedName>
</protein>
<keyword evidence="2" id="KW-1185">Reference proteome</keyword>
<dbReference type="AlphaFoldDB" id="A0A1I5WGQ4"/>
<organism evidence="1 2">
    <name type="scientific">Parafilimonas terrae</name>
    <dbReference type="NCBI Taxonomy" id="1465490"/>
    <lineage>
        <taxon>Bacteria</taxon>
        <taxon>Pseudomonadati</taxon>
        <taxon>Bacteroidota</taxon>
        <taxon>Chitinophagia</taxon>
        <taxon>Chitinophagales</taxon>
        <taxon>Chitinophagaceae</taxon>
        <taxon>Parafilimonas</taxon>
    </lineage>
</organism>